<name>A0A2K9HHS6_9LACO</name>
<keyword evidence="1" id="KW-0812">Transmembrane</keyword>
<keyword evidence="1" id="KW-0472">Membrane</keyword>
<reference evidence="2 3" key="1">
    <citation type="submission" date="2016-12" db="EMBL/GenBank/DDBJ databases">
        <title>The whole genome sequencing and assembly of Lactobacillus alimentarius DSM 20249T strain.</title>
        <authorList>
            <person name="Lee Y.-J."/>
            <person name="Yi H."/>
            <person name="Bahn Y.-S."/>
            <person name="Kim J.F."/>
            <person name="Lee D.-W."/>
        </authorList>
    </citation>
    <scope>NUCLEOTIDE SEQUENCE [LARGE SCALE GENOMIC DNA]</scope>
    <source>
        <strain evidence="2 3">DSM 20249</strain>
    </source>
</reference>
<accession>A0A2K9HHS6</accession>
<dbReference type="AlphaFoldDB" id="A0A2K9HHS6"/>
<dbReference type="KEGG" id="lali:LA20249_07870"/>
<evidence type="ECO:0000256" key="1">
    <source>
        <dbReference type="SAM" id="Phobius"/>
    </source>
</evidence>
<sequence>MQKAVFNFLYNALEYLMIFLISYVIICLLIATFKTLIDWVIKKQKGTFRKNFLNNFLKILDPSKWIYLFF</sequence>
<dbReference type="EMBL" id="CP018867">
    <property type="protein sequence ID" value="AUI72100.1"/>
    <property type="molecule type" value="Genomic_DNA"/>
</dbReference>
<organism evidence="2 3">
    <name type="scientific">Companilactobacillus alimentarius DSM 20249</name>
    <dbReference type="NCBI Taxonomy" id="1423720"/>
    <lineage>
        <taxon>Bacteria</taxon>
        <taxon>Bacillati</taxon>
        <taxon>Bacillota</taxon>
        <taxon>Bacilli</taxon>
        <taxon>Lactobacillales</taxon>
        <taxon>Lactobacillaceae</taxon>
        <taxon>Companilactobacillus</taxon>
    </lineage>
</organism>
<feature type="transmembrane region" description="Helical" evidence="1">
    <location>
        <begin position="15"/>
        <end position="41"/>
    </location>
</feature>
<gene>
    <name evidence="2" type="ORF">LA20249_07870</name>
</gene>
<evidence type="ECO:0000313" key="2">
    <source>
        <dbReference type="EMBL" id="AUI72100.1"/>
    </source>
</evidence>
<evidence type="ECO:0000313" key="3">
    <source>
        <dbReference type="Proteomes" id="UP000234653"/>
    </source>
</evidence>
<keyword evidence="1" id="KW-1133">Transmembrane helix</keyword>
<protein>
    <submittedName>
        <fullName evidence="2">Uncharacterized protein</fullName>
    </submittedName>
</protein>
<keyword evidence="3" id="KW-1185">Reference proteome</keyword>
<dbReference type="Proteomes" id="UP000234653">
    <property type="component" value="Chromosome"/>
</dbReference>
<proteinExistence type="predicted"/>